<sequence>MISSFSPYNLFSYLYHKNKFIARSSSDKTSDKLLQFILNSLTITNFLTLLFSNTLHKITLEY</sequence>
<dbReference type="AlphaFoldDB" id="A0A0H3BWA4"/>
<evidence type="ECO:0000256" key="1">
    <source>
        <dbReference type="SAM" id="Phobius"/>
    </source>
</evidence>
<evidence type="ECO:0000313" key="3">
    <source>
        <dbReference type="Proteomes" id="UP000001039"/>
    </source>
</evidence>
<gene>
    <name evidence="2" type="ordered locus">Spy49_0470c</name>
</gene>
<protein>
    <submittedName>
        <fullName evidence="2">Uncharacterized protein</fullName>
    </submittedName>
</protein>
<keyword evidence="1" id="KW-1133">Transmembrane helix</keyword>
<evidence type="ECO:0000313" key="2">
    <source>
        <dbReference type="EMBL" id="ACI60801.1"/>
    </source>
</evidence>
<keyword evidence="1" id="KW-0812">Transmembrane</keyword>
<reference evidence="2 3" key="1">
    <citation type="journal article" date="2008" name="J. Bacteriol.">
        <title>Genome sequence of a nephritogenic and highly transformable M49 strain of Streptococcus pyogenes.</title>
        <authorList>
            <person name="McShan W.M."/>
            <person name="Ferretti J.J."/>
            <person name="Karasawa T."/>
            <person name="Suvorov A.N."/>
            <person name="Lin S."/>
            <person name="Qin B."/>
            <person name="Jia H."/>
            <person name="Kenton S."/>
            <person name="Najar F."/>
            <person name="Wu H."/>
            <person name="Scott J."/>
            <person name="Roe B.A."/>
            <person name="Savic D.J."/>
        </authorList>
    </citation>
    <scope>NUCLEOTIDE SEQUENCE [LARGE SCALE GENOMIC DNA]</scope>
    <source>
        <strain evidence="2 3">NZ131</strain>
    </source>
</reference>
<organism evidence="2 3">
    <name type="scientific">Streptococcus pyogenes serotype M49 (strain NZ131)</name>
    <dbReference type="NCBI Taxonomy" id="471876"/>
    <lineage>
        <taxon>Bacteria</taxon>
        <taxon>Bacillati</taxon>
        <taxon>Bacillota</taxon>
        <taxon>Bacilli</taxon>
        <taxon>Lactobacillales</taxon>
        <taxon>Streptococcaceae</taxon>
        <taxon>Streptococcus</taxon>
    </lineage>
</organism>
<dbReference type="Proteomes" id="UP000001039">
    <property type="component" value="Chromosome"/>
</dbReference>
<keyword evidence="1" id="KW-0472">Membrane</keyword>
<dbReference type="EMBL" id="CP000829">
    <property type="protein sequence ID" value="ACI60801.1"/>
    <property type="molecule type" value="Genomic_DNA"/>
</dbReference>
<proteinExistence type="predicted"/>
<accession>A0A0H3BWA4</accession>
<feature type="transmembrane region" description="Helical" evidence="1">
    <location>
        <begin position="33"/>
        <end position="52"/>
    </location>
</feature>
<name>A0A0H3BWA4_STRPZ</name>
<dbReference type="HOGENOM" id="CLU_2902447_0_0_9"/>
<dbReference type="KEGG" id="soz:Spy49_0470c"/>